<dbReference type="SUPFAM" id="SSF55718">
    <property type="entry name" value="SCP-like"/>
    <property type="match status" value="1"/>
</dbReference>
<sequence length="388" mass="46220">MDIRYAKGEDLEDLKNIWNYCFGDEESFVDYYFNNKYKPENTVIVKEDNELKSSLQLNQYKIKLNEKVYDTSYVVGVSTFPNARGKGYMKDMMDFSLNELYKKGQVVSLLMPIDYRLYKKYGYEHCYDQLEYKLDIDGLKQFKINGDFEKINESHIEYMIDIYNDFLSKCNGYVVRDRFYYENLFKEIKCENGHIYIHKGNGYDGYIIYFIMGDTMFIREICYKNINSLKSMLKFIFNHNTQCKNIKVMSPITDSIRFILPNLKDNELSLKPFMMGRVINVEDFLNDIYTEHEDLDSVYIKIDDNQIKENDNVFEVKILNNKIVAKKSNREADFKLSINHLSQIAFEYTDINQILFVENIELTDKNKKAIDLLNSIFNKKENYINEYV</sequence>
<dbReference type="Gene3D" id="3.30.1050.10">
    <property type="entry name" value="SCP2 sterol-binding domain"/>
    <property type="match status" value="1"/>
</dbReference>
<dbReference type="RefSeq" id="WP_046821752.1">
    <property type="nucleotide sequence ID" value="NZ_LBBT01000033.1"/>
</dbReference>
<dbReference type="GO" id="GO:0034069">
    <property type="term" value="F:aminoglycoside N-acetyltransferase activity"/>
    <property type="evidence" value="ECO:0007669"/>
    <property type="project" value="TreeGrafter"/>
</dbReference>
<evidence type="ECO:0000259" key="1">
    <source>
        <dbReference type="PROSITE" id="PS51186"/>
    </source>
</evidence>
<dbReference type="PATRIC" id="fig|1629550.3.peg.2575"/>
<dbReference type="InterPro" id="IPR025559">
    <property type="entry name" value="Eis_dom"/>
</dbReference>
<dbReference type="Pfam" id="PF17668">
    <property type="entry name" value="Acetyltransf_17"/>
    <property type="match status" value="1"/>
</dbReference>
<feature type="domain" description="N-acetyltransferase" evidence="1">
    <location>
        <begin position="1"/>
        <end position="145"/>
    </location>
</feature>
<protein>
    <submittedName>
        <fullName evidence="2">GNAT family acetyltraansferase</fullName>
    </submittedName>
</protein>
<dbReference type="Gene3D" id="3.40.630.30">
    <property type="match status" value="2"/>
</dbReference>
<dbReference type="Pfam" id="PF13527">
    <property type="entry name" value="Acetyltransf_9"/>
    <property type="match status" value="1"/>
</dbReference>
<dbReference type="PANTHER" id="PTHR37817">
    <property type="entry name" value="N-ACETYLTRANSFERASE EIS"/>
    <property type="match status" value="1"/>
</dbReference>
<dbReference type="PANTHER" id="PTHR37817:SF1">
    <property type="entry name" value="N-ACETYLTRANSFERASE EIS"/>
    <property type="match status" value="1"/>
</dbReference>
<dbReference type="OrthoDB" id="9768284at2"/>
<dbReference type="InterPro" id="IPR016181">
    <property type="entry name" value="Acyl_CoA_acyltransferase"/>
</dbReference>
<dbReference type="Pfam" id="PF13530">
    <property type="entry name" value="SCP2_2"/>
    <property type="match status" value="1"/>
</dbReference>
<evidence type="ECO:0000313" key="2">
    <source>
        <dbReference type="EMBL" id="KKY02695.1"/>
    </source>
</evidence>
<dbReference type="GO" id="GO:0030649">
    <property type="term" value="P:aminoglycoside antibiotic catabolic process"/>
    <property type="evidence" value="ECO:0007669"/>
    <property type="project" value="TreeGrafter"/>
</dbReference>
<dbReference type="InterPro" id="IPR041380">
    <property type="entry name" value="Acetyltransf_17"/>
</dbReference>
<dbReference type="EMBL" id="LBBT01000033">
    <property type="protein sequence ID" value="KKY02695.1"/>
    <property type="molecule type" value="Genomic_DNA"/>
</dbReference>
<evidence type="ECO:0000313" key="3">
    <source>
        <dbReference type="Proteomes" id="UP000034407"/>
    </source>
</evidence>
<dbReference type="InterPro" id="IPR036527">
    <property type="entry name" value="SCP2_sterol-bd_dom_sf"/>
</dbReference>
<dbReference type="InterPro" id="IPR051554">
    <property type="entry name" value="Acetyltransferase_Eis"/>
</dbReference>
<dbReference type="Proteomes" id="UP000034407">
    <property type="component" value="Unassembled WGS sequence"/>
</dbReference>
<accession>A0A0M3DJD1</accession>
<comment type="caution">
    <text evidence="2">The sequence shown here is derived from an EMBL/GenBank/DDBJ whole genome shotgun (WGS) entry which is preliminary data.</text>
</comment>
<gene>
    <name evidence="2" type="ORF">VN21_01745</name>
</gene>
<name>A0A0M3DJD1_9FIRM</name>
<dbReference type="InterPro" id="IPR000182">
    <property type="entry name" value="GNAT_dom"/>
</dbReference>
<organism evidence="2 3">
    <name type="scientific">Paraclostridium benzoelyticum</name>
    <dbReference type="NCBI Taxonomy" id="1629550"/>
    <lineage>
        <taxon>Bacteria</taxon>
        <taxon>Bacillati</taxon>
        <taxon>Bacillota</taxon>
        <taxon>Clostridia</taxon>
        <taxon>Peptostreptococcales</taxon>
        <taxon>Peptostreptococcaceae</taxon>
        <taxon>Paraclostridium</taxon>
    </lineage>
</organism>
<keyword evidence="3" id="KW-1185">Reference proteome</keyword>
<dbReference type="AlphaFoldDB" id="A0A0M3DJD1"/>
<dbReference type="SUPFAM" id="SSF55729">
    <property type="entry name" value="Acyl-CoA N-acyltransferases (Nat)"/>
    <property type="match status" value="1"/>
</dbReference>
<reference evidence="2 3" key="1">
    <citation type="submission" date="2015-04" db="EMBL/GenBank/DDBJ databases">
        <title>Microcin producing Clostridium sp. JC272T.</title>
        <authorList>
            <person name="Jyothsna T."/>
            <person name="Sasikala C."/>
            <person name="Ramana C."/>
        </authorList>
    </citation>
    <scope>NUCLEOTIDE SEQUENCE [LARGE SCALE GENOMIC DNA]</scope>
    <source>
        <strain evidence="2 3">JC272</strain>
    </source>
</reference>
<proteinExistence type="predicted"/>
<dbReference type="PROSITE" id="PS51186">
    <property type="entry name" value="GNAT"/>
    <property type="match status" value="1"/>
</dbReference>